<dbReference type="InterPro" id="IPR056823">
    <property type="entry name" value="TEN-like_YD-shell"/>
</dbReference>
<dbReference type="PANTHER" id="PTHR32305">
    <property type="match status" value="1"/>
</dbReference>
<feature type="domain" description="Teneurin-like YD-shell" evidence="4">
    <location>
        <begin position="27"/>
        <end position="99"/>
    </location>
</feature>
<dbReference type="InterPro" id="IPR050708">
    <property type="entry name" value="T6SS_VgrG/RHS"/>
</dbReference>
<sequence>MKMFTSCFMWLGLILSGQVAAQEIIQYVHTDALGSPVAISDASGAIIERTVYEPYGAVAGDAKGDRPGFTGHVSDSATGLTYMQQRYYDPLIGIFLSTDPVDVGLNSGALFNRYMYSALNPYTFFDPDGRCTGSRITNSDGTCKSTGGNTTATGPTSSDSPIPRAPSSGSSPSVASGGESNSSWQEMKSRLGLSGDLTKNGNIFDIGALFHDVAIPAMYSRGGGGLASAPVAIPMLARFSFAVRAEHVFRSAAGHVNPGTLASQMRFVGLFQRVSSNPANLRVDAVAARLMTQDAASAGVSTYTQTMRGGAQVWVHVRNGEIVNAGVNAAGKVR</sequence>
<dbReference type="NCBIfam" id="TIGR03696">
    <property type="entry name" value="Rhs_assc_core"/>
    <property type="match status" value="1"/>
</dbReference>
<name>A0AAP5C5T9_9GAMM</name>
<proteinExistence type="predicted"/>
<reference evidence="5" key="1">
    <citation type="submission" date="2023-07" db="EMBL/GenBank/DDBJ databases">
        <authorList>
            <person name="Shahid S."/>
            <person name="Akbar M.Y."/>
            <person name="Ajmal W."/>
            <person name="Ansari A."/>
            <person name="Ghazanfar S."/>
        </authorList>
    </citation>
    <scope>NUCLEOTIDE SEQUENCE</scope>
    <source>
        <strain evidence="5">NIGAB</strain>
    </source>
</reference>
<accession>A0AAP5C5T9</accession>
<feature type="region of interest" description="Disordered" evidence="2">
    <location>
        <begin position="136"/>
        <end position="186"/>
    </location>
</feature>
<keyword evidence="3" id="KW-0732">Signal</keyword>
<dbReference type="PANTHER" id="PTHR32305:SF15">
    <property type="entry name" value="PROTEIN RHSA-RELATED"/>
    <property type="match status" value="1"/>
</dbReference>
<evidence type="ECO:0000313" key="6">
    <source>
        <dbReference type="Proteomes" id="UP001240529"/>
    </source>
</evidence>
<keyword evidence="1" id="KW-0677">Repeat</keyword>
<dbReference type="Gene3D" id="2.180.10.10">
    <property type="entry name" value="RHS repeat-associated core"/>
    <property type="match status" value="1"/>
</dbReference>
<organism evidence="5 6">
    <name type="scientific">Stenotrophomonas geniculata</name>
    <dbReference type="NCBI Taxonomy" id="86188"/>
    <lineage>
        <taxon>Bacteria</taxon>
        <taxon>Pseudomonadati</taxon>
        <taxon>Pseudomonadota</taxon>
        <taxon>Gammaproteobacteria</taxon>
        <taxon>Lysobacterales</taxon>
        <taxon>Lysobacteraceae</taxon>
        <taxon>Stenotrophomonas</taxon>
    </lineage>
</organism>
<evidence type="ECO:0000313" key="5">
    <source>
        <dbReference type="EMBL" id="MDQ7953343.1"/>
    </source>
</evidence>
<protein>
    <submittedName>
        <fullName evidence="5">RHS repeat-associated core domain-containing protein</fullName>
    </submittedName>
</protein>
<dbReference type="Proteomes" id="UP001240529">
    <property type="component" value="Unassembled WGS sequence"/>
</dbReference>
<evidence type="ECO:0000259" key="4">
    <source>
        <dbReference type="Pfam" id="PF25023"/>
    </source>
</evidence>
<dbReference type="InterPro" id="IPR022385">
    <property type="entry name" value="Rhs_assc_core"/>
</dbReference>
<dbReference type="AlphaFoldDB" id="A0AAP5C5T9"/>
<evidence type="ECO:0000256" key="2">
    <source>
        <dbReference type="SAM" id="MobiDB-lite"/>
    </source>
</evidence>
<dbReference type="EMBL" id="JAVIAC010000008">
    <property type="protein sequence ID" value="MDQ7953343.1"/>
    <property type="molecule type" value="Genomic_DNA"/>
</dbReference>
<feature type="chain" id="PRO_5043036898" evidence="3">
    <location>
        <begin position="22"/>
        <end position="334"/>
    </location>
</feature>
<dbReference type="RefSeq" id="WP_159360541.1">
    <property type="nucleotide sequence ID" value="NZ_CP158789.1"/>
</dbReference>
<feature type="compositionally biased region" description="Polar residues" evidence="2">
    <location>
        <begin position="136"/>
        <end position="159"/>
    </location>
</feature>
<feature type="compositionally biased region" description="Low complexity" evidence="2">
    <location>
        <begin position="160"/>
        <end position="183"/>
    </location>
</feature>
<comment type="caution">
    <text evidence="5">The sequence shown here is derived from an EMBL/GenBank/DDBJ whole genome shotgun (WGS) entry which is preliminary data.</text>
</comment>
<gene>
    <name evidence="5" type="ORF">Q0031_16280</name>
</gene>
<dbReference type="Pfam" id="PF25023">
    <property type="entry name" value="TEN_YD-shell"/>
    <property type="match status" value="1"/>
</dbReference>
<evidence type="ECO:0000256" key="1">
    <source>
        <dbReference type="ARBA" id="ARBA00022737"/>
    </source>
</evidence>
<evidence type="ECO:0000256" key="3">
    <source>
        <dbReference type="SAM" id="SignalP"/>
    </source>
</evidence>
<feature type="signal peptide" evidence="3">
    <location>
        <begin position="1"/>
        <end position="21"/>
    </location>
</feature>